<dbReference type="AlphaFoldDB" id="A0A0E9W136"/>
<sequence length="36" mass="4043">MVIHNWGFTILKTGTLCSRYICSAHSTVSFLSKVLQ</sequence>
<organism evidence="1">
    <name type="scientific">Anguilla anguilla</name>
    <name type="common">European freshwater eel</name>
    <name type="synonym">Muraena anguilla</name>
    <dbReference type="NCBI Taxonomy" id="7936"/>
    <lineage>
        <taxon>Eukaryota</taxon>
        <taxon>Metazoa</taxon>
        <taxon>Chordata</taxon>
        <taxon>Craniata</taxon>
        <taxon>Vertebrata</taxon>
        <taxon>Euteleostomi</taxon>
        <taxon>Actinopterygii</taxon>
        <taxon>Neopterygii</taxon>
        <taxon>Teleostei</taxon>
        <taxon>Anguilliformes</taxon>
        <taxon>Anguillidae</taxon>
        <taxon>Anguilla</taxon>
    </lineage>
</organism>
<evidence type="ECO:0000313" key="1">
    <source>
        <dbReference type="EMBL" id="JAH83235.1"/>
    </source>
</evidence>
<name>A0A0E9W136_ANGAN</name>
<reference evidence="1" key="2">
    <citation type="journal article" date="2015" name="Fish Shellfish Immunol.">
        <title>Early steps in the European eel (Anguilla anguilla)-Vibrio vulnificus interaction in the gills: Role of the RtxA13 toxin.</title>
        <authorList>
            <person name="Callol A."/>
            <person name="Pajuelo D."/>
            <person name="Ebbesson L."/>
            <person name="Teles M."/>
            <person name="MacKenzie S."/>
            <person name="Amaro C."/>
        </authorList>
    </citation>
    <scope>NUCLEOTIDE SEQUENCE</scope>
</reference>
<accession>A0A0E9W136</accession>
<dbReference type="EMBL" id="GBXM01025342">
    <property type="protein sequence ID" value="JAH83235.1"/>
    <property type="molecule type" value="Transcribed_RNA"/>
</dbReference>
<proteinExistence type="predicted"/>
<reference evidence="1" key="1">
    <citation type="submission" date="2014-11" db="EMBL/GenBank/DDBJ databases">
        <authorList>
            <person name="Amaro Gonzalez C."/>
        </authorList>
    </citation>
    <scope>NUCLEOTIDE SEQUENCE</scope>
</reference>
<protein>
    <submittedName>
        <fullName evidence="1">Uncharacterized protein</fullName>
    </submittedName>
</protein>